<accession>A0A1J7JUB6</accession>
<evidence type="ECO:0000256" key="1">
    <source>
        <dbReference type="SAM" id="MobiDB-lite"/>
    </source>
</evidence>
<reference evidence="2 3" key="1">
    <citation type="submission" date="2016-10" db="EMBL/GenBank/DDBJ databases">
        <title>Draft genome sequence of Coniochaeta ligniaria NRRL30616, a lignocellulolytic fungus for bioabatement of inhibitors in plant biomass hydrolysates.</title>
        <authorList>
            <consortium name="DOE Joint Genome Institute"/>
            <person name="Jimenez D.J."/>
            <person name="Hector R.E."/>
            <person name="Riley R."/>
            <person name="Sun H."/>
            <person name="Grigoriev I.V."/>
            <person name="Van Elsas J.D."/>
            <person name="Nichols N.N."/>
        </authorList>
    </citation>
    <scope>NUCLEOTIDE SEQUENCE [LARGE SCALE GENOMIC DNA]</scope>
    <source>
        <strain evidence="2 3">NRRL 30616</strain>
    </source>
</reference>
<evidence type="ECO:0000313" key="3">
    <source>
        <dbReference type="Proteomes" id="UP000182658"/>
    </source>
</evidence>
<dbReference type="Proteomes" id="UP000182658">
    <property type="component" value="Unassembled WGS sequence"/>
</dbReference>
<keyword evidence="3" id="KW-1185">Reference proteome</keyword>
<dbReference type="EMBL" id="KV875094">
    <property type="protein sequence ID" value="OIW32972.1"/>
    <property type="molecule type" value="Genomic_DNA"/>
</dbReference>
<dbReference type="InParanoid" id="A0A1J7JUB6"/>
<sequence>MGYSLKPSMLPMKRARTVEPQDEEESLFCEGDGMDINGKVTRATVGQVRLEWWVSKECGELWCKSNKLFESGIVAGAGCPSGKRNQLLVYYSPVVDIRGKDRRGGEWNGLTGQEKGVTGRGRMRKASMWCGRGSGTRQKRSEESQK</sequence>
<protein>
    <submittedName>
        <fullName evidence="2">Uncharacterized protein</fullName>
    </submittedName>
</protein>
<dbReference type="AlphaFoldDB" id="A0A1J7JUB6"/>
<name>A0A1J7JUB6_9PEZI</name>
<organism evidence="2 3">
    <name type="scientific">Coniochaeta ligniaria NRRL 30616</name>
    <dbReference type="NCBI Taxonomy" id="1408157"/>
    <lineage>
        <taxon>Eukaryota</taxon>
        <taxon>Fungi</taxon>
        <taxon>Dikarya</taxon>
        <taxon>Ascomycota</taxon>
        <taxon>Pezizomycotina</taxon>
        <taxon>Sordariomycetes</taxon>
        <taxon>Sordariomycetidae</taxon>
        <taxon>Coniochaetales</taxon>
        <taxon>Coniochaetaceae</taxon>
        <taxon>Coniochaeta</taxon>
    </lineage>
</organism>
<gene>
    <name evidence="2" type="ORF">CONLIGDRAFT_160101</name>
</gene>
<proteinExistence type="predicted"/>
<feature type="region of interest" description="Disordered" evidence="1">
    <location>
        <begin position="102"/>
        <end position="146"/>
    </location>
</feature>
<evidence type="ECO:0000313" key="2">
    <source>
        <dbReference type="EMBL" id="OIW32972.1"/>
    </source>
</evidence>